<organism evidence="1 2">
    <name type="scientific">Sutcliffiella horikoshii</name>
    <dbReference type="NCBI Taxonomy" id="79883"/>
    <lineage>
        <taxon>Bacteria</taxon>
        <taxon>Bacillati</taxon>
        <taxon>Bacillota</taxon>
        <taxon>Bacilli</taxon>
        <taxon>Bacillales</taxon>
        <taxon>Bacillaceae</taxon>
        <taxon>Sutcliffiella</taxon>
    </lineage>
</organism>
<sequence length="251" mass="28231">MTDKWQGDWFTSSEPAIIGQLNTYDETEEGFSFNIKVSNDDPTPKSEDSSEFFVSVKSIGSGYAKKNGSIAVSEPGQNGCVLTFQMGAEGIEVKESEECADPELSVDFNHTFTPADTFVIDEHFLASIKEGKFTPDGYGIGTPIRTITHELGEPDAEIQRNEAFYHIYSNTGYGTAAGENTVGLLTVIRPEPLTPEDVKKLMGEPEQEGLNEMEGLYFYYYTIDDKYELYFEFLPEEKTLLRFHLRELKLM</sequence>
<dbReference type="RefSeq" id="WP_148987245.1">
    <property type="nucleotide sequence ID" value="NZ_VTEV01000002.1"/>
</dbReference>
<dbReference type="InterPro" id="IPR025453">
    <property type="entry name" value="DUF4309"/>
</dbReference>
<protein>
    <submittedName>
        <fullName evidence="1">DUF4309 domain-containing protein</fullName>
    </submittedName>
</protein>
<name>A0A5D4T249_9BACI</name>
<dbReference type="OrthoDB" id="2862413at2"/>
<proteinExistence type="predicted"/>
<dbReference type="Pfam" id="PF14172">
    <property type="entry name" value="DUF4309"/>
    <property type="match status" value="1"/>
</dbReference>
<dbReference type="EMBL" id="VTEV01000002">
    <property type="protein sequence ID" value="TYS69683.1"/>
    <property type="molecule type" value="Genomic_DNA"/>
</dbReference>
<accession>A0A5D4T249</accession>
<dbReference type="Proteomes" id="UP000322524">
    <property type="component" value="Unassembled WGS sequence"/>
</dbReference>
<reference evidence="1 2" key="1">
    <citation type="submission" date="2019-08" db="EMBL/GenBank/DDBJ databases">
        <title>Bacillus genomes from the desert of Cuatro Cienegas, Coahuila.</title>
        <authorList>
            <person name="Olmedo-Alvarez G."/>
        </authorList>
    </citation>
    <scope>NUCLEOTIDE SEQUENCE [LARGE SCALE GENOMIC DNA]</scope>
    <source>
        <strain evidence="1 2">CH28_1T</strain>
    </source>
</reference>
<comment type="caution">
    <text evidence="1">The sequence shown here is derived from an EMBL/GenBank/DDBJ whole genome shotgun (WGS) entry which is preliminary data.</text>
</comment>
<gene>
    <name evidence="1" type="ORF">FZC76_05455</name>
</gene>
<evidence type="ECO:0000313" key="2">
    <source>
        <dbReference type="Proteomes" id="UP000322524"/>
    </source>
</evidence>
<evidence type="ECO:0000313" key="1">
    <source>
        <dbReference type="EMBL" id="TYS69683.1"/>
    </source>
</evidence>
<dbReference type="AlphaFoldDB" id="A0A5D4T249"/>